<dbReference type="Proteomes" id="UP000077667">
    <property type="component" value="Chromosome"/>
</dbReference>
<dbReference type="CDD" id="cd07398">
    <property type="entry name" value="MPP_YbbF-LpxH"/>
    <property type="match status" value="1"/>
</dbReference>
<dbReference type="SUPFAM" id="SSF56300">
    <property type="entry name" value="Metallo-dependent phosphatases"/>
    <property type="match status" value="1"/>
</dbReference>
<dbReference type="Pfam" id="PF00149">
    <property type="entry name" value="Metallophos"/>
    <property type="match status" value="1"/>
</dbReference>
<dbReference type="STRING" id="1176587.A8C56_21980"/>
<keyword evidence="1" id="KW-1003">Cell membrane</keyword>
<name>A0A1A9I9T0_9BACT</name>
<keyword evidence="8" id="KW-1185">Reference proteome</keyword>
<evidence type="ECO:0000256" key="2">
    <source>
        <dbReference type="ARBA" id="ARBA00022519"/>
    </source>
</evidence>
<evidence type="ECO:0000256" key="3">
    <source>
        <dbReference type="ARBA" id="ARBA00022723"/>
    </source>
</evidence>
<keyword evidence="2" id="KW-0997">Cell inner membrane</keyword>
<dbReference type="PANTHER" id="PTHR34990:SF2">
    <property type="entry name" value="BLL8164 PROTEIN"/>
    <property type="match status" value="1"/>
</dbReference>
<dbReference type="Gene3D" id="3.60.21.10">
    <property type="match status" value="1"/>
</dbReference>
<protein>
    <submittedName>
        <fullName evidence="7">UDP-2,3-diacylglucosamine hydrolase</fullName>
    </submittedName>
</protein>
<evidence type="ECO:0000259" key="6">
    <source>
        <dbReference type="Pfam" id="PF00149"/>
    </source>
</evidence>
<dbReference type="GO" id="GO:0008758">
    <property type="term" value="F:UDP-2,3-diacylglucosamine hydrolase activity"/>
    <property type="evidence" value="ECO:0007669"/>
    <property type="project" value="TreeGrafter"/>
</dbReference>
<evidence type="ECO:0000313" key="7">
    <source>
        <dbReference type="EMBL" id="ANH83294.1"/>
    </source>
</evidence>
<dbReference type="InterPro" id="IPR004843">
    <property type="entry name" value="Calcineurin-like_PHP"/>
</dbReference>
<dbReference type="EMBL" id="CP015772">
    <property type="protein sequence ID" value="ANH83294.1"/>
    <property type="molecule type" value="Genomic_DNA"/>
</dbReference>
<gene>
    <name evidence="7" type="ORF">A8C56_21980</name>
</gene>
<accession>A0A1A9I9T0</accession>
<dbReference type="InterPro" id="IPR043461">
    <property type="entry name" value="LpxH-like"/>
</dbReference>
<proteinExistence type="predicted"/>
<dbReference type="RefSeq" id="WP_067760729.1">
    <property type="nucleotide sequence ID" value="NZ_CP015772.1"/>
</dbReference>
<dbReference type="PANTHER" id="PTHR34990">
    <property type="entry name" value="UDP-2,3-DIACYLGLUCOSAMINE HYDROLASE-RELATED"/>
    <property type="match status" value="1"/>
</dbReference>
<dbReference type="GO" id="GO:0046872">
    <property type="term" value="F:metal ion binding"/>
    <property type="evidence" value="ECO:0007669"/>
    <property type="project" value="UniProtKB-KW"/>
</dbReference>
<evidence type="ECO:0000256" key="4">
    <source>
        <dbReference type="ARBA" id="ARBA00023136"/>
    </source>
</evidence>
<sequence>MSQRRVEIAVVSDLHLGTYASRAREFTAYLKSIDPRILILNGDIIDGWQFNKRYFPPDHIAAIKEIFSKLTWGTRVIYITGNHDDCMRRYSDLEVGGFLLTDKIVIEINGRKVWIFHGDVFDHTTTRQAKFWGKLGSNGYAILLGFNKWVNAVSHFFGKEKLSLSKKVMEQFNKRIVNIDAFENKIAALAIEKKFDTVICGHIHQPQKKEVVTEKGKVDYLNSGDWMEHLTALEYYDNDWHLYAYNEKEMKTERAVKERPNASVMTSEIAFYLHALSNTSNEDFLRHSGHR</sequence>
<keyword evidence="4" id="KW-0472">Membrane</keyword>
<dbReference type="InterPro" id="IPR029052">
    <property type="entry name" value="Metallo-depent_PP-like"/>
</dbReference>
<feature type="domain" description="Calcineurin-like phosphoesterase" evidence="6">
    <location>
        <begin position="8"/>
        <end position="206"/>
    </location>
</feature>
<dbReference type="OrthoDB" id="9802481at2"/>
<evidence type="ECO:0000256" key="5">
    <source>
        <dbReference type="ARBA" id="ARBA00023211"/>
    </source>
</evidence>
<evidence type="ECO:0000313" key="8">
    <source>
        <dbReference type="Proteomes" id="UP000077667"/>
    </source>
</evidence>
<dbReference type="GO" id="GO:0016020">
    <property type="term" value="C:membrane"/>
    <property type="evidence" value="ECO:0007669"/>
    <property type="project" value="GOC"/>
</dbReference>
<dbReference type="AlphaFoldDB" id="A0A1A9I9T0"/>
<reference evidence="7 8" key="1">
    <citation type="submission" date="2016-05" db="EMBL/GenBank/DDBJ databases">
        <title>Niabella ginsenosidivorans BS26 whole genome sequencing.</title>
        <authorList>
            <person name="Im W.T."/>
            <person name="Siddiqi M.Z."/>
        </authorList>
    </citation>
    <scope>NUCLEOTIDE SEQUENCE [LARGE SCALE GENOMIC DNA]</scope>
    <source>
        <strain evidence="7 8">BS26</strain>
    </source>
</reference>
<keyword evidence="5" id="KW-0464">Manganese</keyword>
<organism evidence="7 8">
    <name type="scientific">Niabella ginsenosidivorans</name>
    <dbReference type="NCBI Taxonomy" id="1176587"/>
    <lineage>
        <taxon>Bacteria</taxon>
        <taxon>Pseudomonadati</taxon>
        <taxon>Bacteroidota</taxon>
        <taxon>Chitinophagia</taxon>
        <taxon>Chitinophagales</taxon>
        <taxon>Chitinophagaceae</taxon>
        <taxon>Niabella</taxon>
    </lineage>
</organism>
<dbReference type="KEGG" id="nia:A8C56_21980"/>
<evidence type="ECO:0000256" key="1">
    <source>
        <dbReference type="ARBA" id="ARBA00022475"/>
    </source>
</evidence>
<keyword evidence="3" id="KW-0479">Metal-binding</keyword>
<dbReference type="GO" id="GO:0009245">
    <property type="term" value="P:lipid A biosynthetic process"/>
    <property type="evidence" value="ECO:0007669"/>
    <property type="project" value="TreeGrafter"/>
</dbReference>
<keyword evidence="7" id="KW-0378">Hydrolase</keyword>